<dbReference type="InterPro" id="IPR045211">
    <property type="entry name" value="TFP11/STIP/Ntr1"/>
</dbReference>
<comment type="caution">
    <text evidence="5">The sequence shown here is derived from an EMBL/GenBank/DDBJ whole genome shotgun (WGS) entry which is preliminary data.</text>
</comment>
<dbReference type="Proteomes" id="UP001061958">
    <property type="component" value="Unassembled WGS sequence"/>
</dbReference>
<keyword evidence="2" id="KW-0508">mRNA splicing</keyword>
<keyword evidence="2" id="KW-0539">Nucleus</keyword>
<dbReference type="AlphaFoldDB" id="A0A9C7PRU9"/>
<dbReference type="EMBL" id="BQMJ01000009">
    <property type="protein sequence ID" value="GJQ09508.1"/>
    <property type="molecule type" value="Genomic_DNA"/>
</dbReference>
<name>A0A9C7PRU9_9RHOD</name>
<sequence>MHNSSSSEEEFLPKKRKHVRFWEELTEEDNDQKFENSSTRNGNRFIDLPRPVNFVKSSTKEEREEEPTNGNLQQSTTTHVEKSTEQEETQVSDESEADEEEVLWTEPGFVKRQQLSLSKTLPKDFGVVRKVKNEYLFASHNRNRNQSVIESSNSSHESQNQLGSWEKYTKGFGSKMLQKMGFTGRLGAYEQGLSKPLEPQVRPKNLGLAADGFQEKAKVNNNITRKTKNNVSNVVNSETESQFIPEKKRWKKRVVVEKQQVLDTNRELSQTVNDIIIDMRGPEKRSLNHISEGLSTEEQIHDTKPDKFLPELQYNIRILKDLTKTDWEQSTEQLKQEQRRSISLQSELKVLEGRHSDLKEKRSILESFLELLKEMNSSVSLHDLISMSRQAMERYAECFESIGILDALTACAQRHLNDYFGKEHYWKPTIPDRQWIQDVSDLGNILGGRDESKIYSQLLWNTIILRIKRHLVSANFNAQQPHDLVSFIERCYKVFPEALVETLASDIVYPRLLQEVEGDWELSESLMPHHWIFPWLPLLGRRRVAHLFDYIWRRIGKCIINKWHPSESFAREIVEPWLQIAKKTSLSKLFHQYVIPRLESTLKDELIIDIPDKESLETSSEAFSVFYWIMGWYGILENEALAGILLKGFFPVWLQTLLRWLRLQDVDWEQVTIWYDLWKQKFPVEIQRMNNIRRAFDIALDVMNRSMMGEDTENMDIHRLLSTAQVSKKKESRLSSTSSSIRQVTDMHISSFKDLVGYFAERNGVTLVPCKNNNRLEEPMYLFGDIPIRLDHQQQIVYYQSSNKREWKPIALEDLLQMTIQSG</sequence>
<dbReference type="PANTHER" id="PTHR23329">
    <property type="entry name" value="TUFTELIN-INTERACTING PROTEIN 11-RELATED"/>
    <property type="match status" value="1"/>
</dbReference>
<comment type="similarity">
    <text evidence="1 2">Belongs to the TFP11/STIP family.</text>
</comment>
<dbReference type="Pfam" id="PF07842">
    <property type="entry name" value="GCFC"/>
    <property type="match status" value="1"/>
</dbReference>
<keyword evidence="2" id="KW-0507">mRNA processing</keyword>
<dbReference type="OrthoDB" id="4822at2759"/>
<evidence type="ECO:0000256" key="3">
    <source>
        <dbReference type="SAM" id="MobiDB-lite"/>
    </source>
</evidence>
<dbReference type="GO" id="GO:0000390">
    <property type="term" value="P:spliceosomal complex disassembly"/>
    <property type="evidence" value="ECO:0007669"/>
    <property type="project" value="InterPro"/>
</dbReference>
<dbReference type="InterPro" id="IPR024933">
    <property type="entry name" value="TFP11"/>
</dbReference>
<dbReference type="PANTHER" id="PTHR23329:SF1">
    <property type="entry name" value="TUFTELIN-INTERACTING PROTEIN 11"/>
    <property type="match status" value="1"/>
</dbReference>
<dbReference type="Pfam" id="PF01585">
    <property type="entry name" value="G-patch"/>
    <property type="match status" value="1"/>
</dbReference>
<evidence type="ECO:0000259" key="4">
    <source>
        <dbReference type="SMART" id="SM00443"/>
    </source>
</evidence>
<dbReference type="InterPro" id="IPR000467">
    <property type="entry name" value="G_patch_dom"/>
</dbReference>
<feature type="domain" description="G-patch" evidence="4">
    <location>
        <begin position="167"/>
        <end position="211"/>
    </location>
</feature>
<keyword evidence="2" id="KW-0747">Spliceosome</keyword>
<evidence type="ECO:0000313" key="6">
    <source>
        <dbReference type="Proteomes" id="UP001061958"/>
    </source>
</evidence>
<proteinExistence type="inferred from homology"/>
<accession>A0A9C7PRU9</accession>
<dbReference type="SMART" id="SM00443">
    <property type="entry name" value="G_patch"/>
    <property type="match status" value="1"/>
</dbReference>
<keyword evidence="6" id="KW-1185">Reference proteome</keyword>
<gene>
    <name evidence="5" type="ORF">GpartN1_g1299.t1</name>
</gene>
<comment type="subcellular location">
    <subcellularLocation>
        <location evidence="2">Nucleus</location>
    </subcellularLocation>
</comment>
<dbReference type="InterPro" id="IPR022783">
    <property type="entry name" value="GCFC_dom"/>
</dbReference>
<evidence type="ECO:0000313" key="5">
    <source>
        <dbReference type="EMBL" id="GJQ09508.1"/>
    </source>
</evidence>
<dbReference type="PIRSF" id="PIRSF017706">
    <property type="entry name" value="TFIP11"/>
    <property type="match status" value="1"/>
</dbReference>
<feature type="compositionally biased region" description="Polar residues" evidence="3">
    <location>
        <begin position="68"/>
        <end position="78"/>
    </location>
</feature>
<feature type="region of interest" description="Disordered" evidence="3">
    <location>
        <begin position="25"/>
        <end position="102"/>
    </location>
</feature>
<dbReference type="GO" id="GO:0071008">
    <property type="term" value="C:U2-type post-mRNA release spliceosomal complex"/>
    <property type="evidence" value="ECO:0007669"/>
    <property type="project" value="TreeGrafter"/>
</dbReference>
<protein>
    <recommendedName>
        <fullName evidence="4">G-patch domain-containing protein</fullName>
    </recommendedName>
</protein>
<dbReference type="GO" id="GO:0003676">
    <property type="term" value="F:nucleic acid binding"/>
    <property type="evidence" value="ECO:0007669"/>
    <property type="project" value="InterPro"/>
</dbReference>
<evidence type="ECO:0000256" key="1">
    <source>
        <dbReference type="ARBA" id="ARBA00010900"/>
    </source>
</evidence>
<feature type="compositionally biased region" description="Acidic residues" evidence="3">
    <location>
        <begin position="86"/>
        <end position="102"/>
    </location>
</feature>
<organism evidence="5 6">
    <name type="scientific">Galdieria partita</name>
    <dbReference type="NCBI Taxonomy" id="83374"/>
    <lineage>
        <taxon>Eukaryota</taxon>
        <taxon>Rhodophyta</taxon>
        <taxon>Bangiophyceae</taxon>
        <taxon>Galdieriales</taxon>
        <taxon>Galdieriaceae</taxon>
        <taxon>Galdieria</taxon>
    </lineage>
</organism>
<reference evidence="5" key="2">
    <citation type="submission" date="2022-01" db="EMBL/GenBank/DDBJ databases">
        <authorList>
            <person name="Hirooka S."/>
            <person name="Miyagishima S.Y."/>
        </authorList>
    </citation>
    <scope>NUCLEOTIDE SEQUENCE</scope>
    <source>
        <strain evidence="5">NBRC 102759</strain>
    </source>
</reference>
<reference evidence="5" key="1">
    <citation type="journal article" date="2022" name="Proc. Natl. Acad. Sci. U.S.A.">
        <title>Life cycle and functional genomics of the unicellular red alga Galdieria for elucidating algal and plant evolution and industrial use.</title>
        <authorList>
            <person name="Hirooka S."/>
            <person name="Itabashi T."/>
            <person name="Ichinose T.M."/>
            <person name="Onuma R."/>
            <person name="Fujiwara T."/>
            <person name="Yamashita S."/>
            <person name="Jong L.W."/>
            <person name="Tomita R."/>
            <person name="Iwane A.H."/>
            <person name="Miyagishima S.Y."/>
        </authorList>
    </citation>
    <scope>NUCLEOTIDE SEQUENCE</scope>
    <source>
        <strain evidence="5">NBRC 102759</strain>
    </source>
</reference>
<evidence type="ECO:0000256" key="2">
    <source>
        <dbReference type="PIRNR" id="PIRNR017706"/>
    </source>
</evidence>